<organism evidence="2 3">
    <name type="scientific">Macrococcus lamae</name>
    <dbReference type="NCBI Taxonomy" id="198484"/>
    <lineage>
        <taxon>Bacteria</taxon>
        <taxon>Bacillati</taxon>
        <taxon>Bacillota</taxon>
        <taxon>Bacilli</taxon>
        <taxon>Bacillales</taxon>
        <taxon>Staphylococcaceae</taxon>
        <taxon>Macrococcus</taxon>
    </lineage>
</organism>
<proteinExistence type="predicted"/>
<reference evidence="2 3" key="1">
    <citation type="submission" date="2019-01" db="EMBL/GenBank/DDBJ databases">
        <title>Draft genome sequences of the type strains of six Macrococcus species.</title>
        <authorList>
            <person name="Mazhar S."/>
            <person name="Altermann E."/>
            <person name="Hill C."/>
            <person name="Mcauliffe O."/>
        </authorList>
    </citation>
    <scope>NUCLEOTIDE SEQUENCE [LARGE SCALE GENOMIC DNA]</scope>
    <source>
        <strain evidence="2 3">CCM4815</strain>
    </source>
</reference>
<feature type="transmembrane region" description="Helical" evidence="1">
    <location>
        <begin position="30"/>
        <end position="48"/>
    </location>
</feature>
<dbReference type="InterPro" id="IPR053572">
    <property type="entry name" value="MspA"/>
</dbReference>
<keyword evidence="1" id="KW-0472">Membrane</keyword>
<dbReference type="RefSeq" id="WP_133443047.1">
    <property type="nucleotide sequence ID" value="NZ_SCWB01000002.1"/>
</dbReference>
<comment type="caution">
    <text evidence="2">The sequence shown here is derived from an EMBL/GenBank/DDBJ whole genome shotgun (WGS) entry which is preliminary data.</text>
</comment>
<dbReference type="NCBIfam" id="NF038247">
    <property type="entry name" value="memb_stab_MspA"/>
    <property type="match status" value="1"/>
</dbReference>
<dbReference type="OrthoDB" id="2414487at2"/>
<evidence type="ECO:0000313" key="3">
    <source>
        <dbReference type="Proteomes" id="UP000294802"/>
    </source>
</evidence>
<feature type="transmembrane region" description="Helical" evidence="1">
    <location>
        <begin position="54"/>
        <end position="72"/>
    </location>
</feature>
<name>A0A4R6BX06_9STAP</name>
<feature type="transmembrane region" description="Helical" evidence="1">
    <location>
        <begin position="84"/>
        <end position="105"/>
    </location>
</feature>
<dbReference type="EMBL" id="SCWB01000002">
    <property type="protein sequence ID" value="TDM12832.1"/>
    <property type="molecule type" value="Genomic_DNA"/>
</dbReference>
<keyword evidence="1" id="KW-0812">Transmembrane</keyword>
<evidence type="ECO:0000313" key="2">
    <source>
        <dbReference type="EMBL" id="TDM12832.1"/>
    </source>
</evidence>
<sequence>MIFLLTLYLLIYLVISYLSIYQYNVQITRILRMILGVGLLLFIFSILFNVTSTSWWAILLVLALVINIEITAFKHRIKDEKGVLILNLFTIMLTLLIIGVSFYIYGI</sequence>
<evidence type="ECO:0008006" key="4">
    <source>
        <dbReference type="Google" id="ProtNLM"/>
    </source>
</evidence>
<keyword evidence="3" id="KW-1185">Reference proteome</keyword>
<feature type="transmembrane region" description="Helical" evidence="1">
    <location>
        <begin position="6"/>
        <end position="23"/>
    </location>
</feature>
<keyword evidence="1" id="KW-1133">Transmembrane helix</keyword>
<gene>
    <name evidence="2" type="ORF">ERX29_02180</name>
</gene>
<accession>A0A4R6BX06</accession>
<dbReference type="AlphaFoldDB" id="A0A4R6BX06"/>
<evidence type="ECO:0000256" key="1">
    <source>
        <dbReference type="SAM" id="Phobius"/>
    </source>
</evidence>
<dbReference type="Proteomes" id="UP000294802">
    <property type="component" value="Unassembled WGS sequence"/>
</dbReference>
<protein>
    <recommendedName>
        <fullName evidence="4">DUF1516 family protein</fullName>
    </recommendedName>
</protein>